<dbReference type="PRINTS" id="PR00153">
    <property type="entry name" value="CSAPPISMRASE"/>
</dbReference>
<evidence type="ECO:0000256" key="2">
    <source>
        <dbReference type="ARBA" id="ARBA00023110"/>
    </source>
</evidence>
<dbReference type="OrthoDB" id="12184at2157"/>
<dbReference type="Gene3D" id="2.40.100.10">
    <property type="entry name" value="Cyclophilin-like"/>
    <property type="match status" value="1"/>
</dbReference>
<dbReference type="PANTHER" id="PTHR45625:SF4">
    <property type="entry name" value="PEPTIDYLPROLYL ISOMERASE DOMAIN AND WD REPEAT-CONTAINING PROTEIN 1"/>
    <property type="match status" value="1"/>
</dbReference>
<protein>
    <recommendedName>
        <fullName evidence="1">peptidylprolyl isomerase</fullName>
        <ecNumber evidence="1">5.2.1.8</ecNumber>
    </recommendedName>
</protein>
<dbReference type="GeneID" id="24860481"/>
<name>A0A0E3L8E1_9EURY</name>
<keyword evidence="3 5" id="KW-0413">Isomerase</keyword>
<dbReference type="HOGENOM" id="CLU_012062_16_3_2"/>
<dbReference type="PROSITE" id="PS00170">
    <property type="entry name" value="CSA_PPIASE_1"/>
    <property type="match status" value="1"/>
</dbReference>
<dbReference type="InterPro" id="IPR020892">
    <property type="entry name" value="Cyclophilin-type_PPIase_CS"/>
</dbReference>
<sequence>MAVWKGKKVVLHTTMGDITIELFEDMPITAGNFAKLVDQGFYDGVVFHRIIDNFMIQGGDPTGTGMGGPGYEIPDEFTKHNRNDKGTISMANAGPNTGGSQFFINLVNNNYLDKMHPVFGKVVEGMEVVNAMGKVKTDRQDRPKTEVKIVKAELV</sequence>
<keyword evidence="6" id="KW-1185">Reference proteome</keyword>
<dbReference type="InterPro" id="IPR002130">
    <property type="entry name" value="Cyclophilin-type_PPIase_dom"/>
</dbReference>
<evidence type="ECO:0000256" key="1">
    <source>
        <dbReference type="ARBA" id="ARBA00013194"/>
    </source>
</evidence>
<dbReference type="PIRSF" id="PIRSF001467">
    <property type="entry name" value="Peptidylpro_ismrse"/>
    <property type="match status" value="1"/>
</dbReference>
<dbReference type="KEGG" id="msw:MSSIT_1642"/>
<dbReference type="PATRIC" id="fig|1434120.4.peg.2102"/>
<dbReference type="EC" id="5.2.1.8" evidence="1"/>
<dbReference type="InterPro" id="IPR044666">
    <property type="entry name" value="Cyclophilin_A-like"/>
</dbReference>
<proteinExistence type="predicted"/>
<evidence type="ECO:0000313" key="5">
    <source>
        <dbReference type="EMBL" id="AKB28361.1"/>
    </source>
</evidence>
<accession>A0A0E3L8E1</accession>
<dbReference type="GO" id="GO:0006457">
    <property type="term" value="P:protein folding"/>
    <property type="evidence" value="ECO:0007669"/>
    <property type="project" value="InterPro"/>
</dbReference>
<evidence type="ECO:0000259" key="4">
    <source>
        <dbReference type="PROSITE" id="PS50072"/>
    </source>
</evidence>
<dbReference type="InterPro" id="IPR024936">
    <property type="entry name" value="Cyclophilin-type_PPIase"/>
</dbReference>
<dbReference type="SUPFAM" id="SSF50891">
    <property type="entry name" value="Cyclophilin-like"/>
    <property type="match status" value="1"/>
</dbReference>
<dbReference type="Pfam" id="PF00160">
    <property type="entry name" value="Pro_isomerase"/>
    <property type="match status" value="1"/>
</dbReference>
<dbReference type="PROSITE" id="PS50072">
    <property type="entry name" value="CSA_PPIASE_2"/>
    <property type="match status" value="1"/>
</dbReference>
<dbReference type="AlphaFoldDB" id="A0A0E3L8E1"/>
<organism evidence="5 6">
    <name type="scientific">Methanosarcina siciliae T4/M</name>
    <dbReference type="NCBI Taxonomy" id="1434120"/>
    <lineage>
        <taxon>Archaea</taxon>
        <taxon>Methanobacteriati</taxon>
        <taxon>Methanobacteriota</taxon>
        <taxon>Stenosarchaea group</taxon>
        <taxon>Methanomicrobia</taxon>
        <taxon>Methanosarcinales</taxon>
        <taxon>Methanosarcinaceae</taxon>
        <taxon>Methanosarcina</taxon>
    </lineage>
</organism>
<dbReference type="PANTHER" id="PTHR45625">
    <property type="entry name" value="PEPTIDYL-PROLYL CIS-TRANS ISOMERASE-RELATED"/>
    <property type="match status" value="1"/>
</dbReference>
<dbReference type="RefSeq" id="WP_048171708.1">
    <property type="nucleotide sequence ID" value="NZ_CP009506.1"/>
</dbReference>
<gene>
    <name evidence="5" type="ORF">MSSIT_1642</name>
</gene>
<reference evidence="5 6" key="1">
    <citation type="submission" date="2014-07" db="EMBL/GenBank/DDBJ databases">
        <title>Methanogenic archaea and the global carbon cycle.</title>
        <authorList>
            <person name="Henriksen J.R."/>
            <person name="Luke J."/>
            <person name="Reinhart S."/>
            <person name="Benedict M.N."/>
            <person name="Youngblut N.D."/>
            <person name="Metcalf M.E."/>
            <person name="Whitaker R.J."/>
            <person name="Metcalf W.W."/>
        </authorList>
    </citation>
    <scope>NUCLEOTIDE SEQUENCE [LARGE SCALE GENOMIC DNA]</scope>
    <source>
        <strain evidence="5 6">T4/M</strain>
    </source>
</reference>
<dbReference type="CDD" id="cd00317">
    <property type="entry name" value="cyclophilin"/>
    <property type="match status" value="1"/>
</dbReference>
<keyword evidence="2" id="KW-0697">Rotamase</keyword>
<dbReference type="Proteomes" id="UP000033111">
    <property type="component" value="Chromosome"/>
</dbReference>
<feature type="domain" description="PPIase cyclophilin-type" evidence="4">
    <location>
        <begin position="12"/>
        <end position="154"/>
    </location>
</feature>
<dbReference type="InterPro" id="IPR029000">
    <property type="entry name" value="Cyclophilin-like_dom_sf"/>
</dbReference>
<dbReference type="GO" id="GO:0003755">
    <property type="term" value="F:peptidyl-prolyl cis-trans isomerase activity"/>
    <property type="evidence" value="ECO:0007669"/>
    <property type="project" value="UniProtKB-KW"/>
</dbReference>
<evidence type="ECO:0000256" key="3">
    <source>
        <dbReference type="ARBA" id="ARBA00023235"/>
    </source>
</evidence>
<evidence type="ECO:0000313" key="6">
    <source>
        <dbReference type="Proteomes" id="UP000033111"/>
    </source>
</evidence>
<dbReference type="EMBL" id="CP009506">
    <property type="protein sequence ID" value="AKB28361.1"/>
    <property type="molecule type" value="Genomic_DNA"/>
</dbReference>